<evidence type="ECO:0000313" key="2">
    <source>
        <dbReference type="Proteomes" id="UP001231649"/>
    </source>
</evidence>
<name>A0ACC2QHB4_9NEOP</name>
<organism evidence="1 2">
    <name type="scientific">Mythimna loreyi</name>
    <dbReference type="NCBI Taxonomy" id="667449"/>
    <lineage>
        <taxon>Eukaryota</taxon>
        <taxon>Metazoa</taxon>
        <taxon>Ecdysozoa</taxon>
        <taxon>Arthropoda</taxon>
        <taxon>Hexapoda</taxon>
        <taxon>Insecta</taxon>
        <taxon>Pterygota</taxon>
        <taxon>Neoptera</taxon>
        <taxon>Endopterygota</taxon>
        <taxon>Lepidoptera</taxon>
        <taxon>Glossata</taxon>
        <taxon>Ditrysia</taxon>
        <taxon>Noctuoidea</taxon>
        <taxon>Noctuidae</taxon>
        <taxon>Noctuinae</taxon>
        <taxon>Hadenini</taxon>
        <taxon>Mythimna</taxon>
    </lineage>
</organism>
<protein>
    <submittedName>
        <fullName evidence="1">Uncharacterized protein</fullName>
    </submittedName>
</protein>
<accession>A0ACC2QHB4</accession>
<evidence type="ECO:0000313" key="1">
    <source>
        <dbReference type="EMBL" id="KAJ8717269.1"/>
    </source>
</evidence>
<proteinExistence type="predicted"/>
<dbReference type="EMBL" id="CM056794">
    <property type="protein sequence ID" value="KAJ8717269.1"/>
    <property type="molecule type" value="Genomic_DNA"/>
</dbReference>
<gene>
    <name evidence="1" type="ORF">PYW08_005668</name>
</gene>
<keyword evidence="2" id="KW-1185">Reference proteome</keyword>
<dbReference type="Proteomes" id="UP001231649">
    <property type="component" value="Chromosome 18"/>
</dbReference>
<reference evidence="1" key="1">
    <citation type="submission" date="2023-03" db="EMBL/GenBank/DDBJ databases">
        <title>Chromosome-level genomes of two armyworms, Mythimna separata and Mythimna loreyi, provide insights into the biosynthesis and reception of sex pheromones.</title>
        <authorList>
            <person name="Zhao H."/>
        </authorList>
    </citation>
    <scope>NUCLEOTIDE SEQUENCE</scope>
    <source>
        <strain evidence="1">BeijingLab</strain>
    </source>
</reference>
<sequence>MASKLIVLLSLALVGCAFAAPATTAEQPAETTAASEEDVPVLEVIEVIEDVPVLVGVEDGNSTSEPATKEPAHKVAKRSALRGDNPSNDLLANADGFAFDNAELGVGGRRIKFLPTWAG</sequence>
<comment type="caution">
    <text evidence="1">The sequence shown here is derived from an EMBL/GenBank/DDBJ whole genome shotgun (WGS) entry which is preliminary data.</text>
</comment>